<gene>
    <name evidence="2" type="ORF">IDJ75_07155</name>
</gene>
<protein>
    <submittedName>
        <fullName evidence="2">Uncharacterized protein</fullName>
    </submittedName>
</protein>
<dbReference type="RefSeq" id="WP_191174951.1">
    <property type="nucleotide sequence ID" value="NZ_JACWMW010000002.1"/>
</dbReference>
<name>A0ABR7X5D8_9SPHI</name>
<evidence type="ECO:0000256" key="1">
    <source>
        <dbReference type="SAM" id="MobiDB-lite"/>
    </source>
</evidence>
<evidence type="ECO:0000313" key="2">
    <source>
        <dbReference type="EMBL" id="MBD1385052.1"/>
    </source>
</evidence>
<dbReference type="PROSITE" id="PS51257">
    <property type="entry name" value="PROKAR_LIPOPROTEIN"/>
    <property type="match status" value="1"/>
</dbReference>
<dbReference type="Proteomes" id="UP000618754">
    <property type="component" value="Unassembled WGS sequence"/>
</dbReference>
<proteinExistence type="predicted"/>
<dbReference type="EMBL" id="JACWMW010000002">
    <property type="protein sequence ID" value="MBD1385052.1"/>
    <property type="molecule type" value="Genomic_DNA"/>
</dbReference>
<sequence>MNKLSIIILITASTLLSCQSKTSKAPPKKIQSNSAIKSPAERKKPFKDREYVDQMTFVEYLDDGDYFQIYARKGSTIFYFINDTDTARNVNKGDLIQIRWKDSTVTVPGDNDSKMPAQILLDIKKTGDGPVSIFRKTYGKKLKYTWPTDEELAKSYLNKVYLIVEYFLTQTKNPLLRNAIKNRDELTYSIEKKNRGGQDYRVIGIAPVGENGSNIVQWLYIDDEYDKVYEYDLPEDKLIQFN</sequence>
<reference evidence="2 3" key="1">
    <citation type="submission" date="2020-09" db="EMBL/GenBank/DDBJ databases">
        <title>Novel species of Mucilaginibacter isolated from a glacier on the Tibetan Plateau.</title>
        <authorList>
            <person name="Liu Q."/>
            <person name="Xin Y.-H."/>
        </authorList>
    </citation>
    <scope>NUCLEOTIDE SEQUENCE [LARGE SCALE GENOMIC DNA]</scope>
    <source>
        <strain evidence="2 3">CGMCC 1.13878</strain>
    </source>
</reference>
<comment type="caution">
    <text evidence="2">The sequence shown here is derived from an EMBL/GenBank/DDBJ whole genome shotgun (WGS) entry which is preliminary data.</text>
</comment>
<keyword evidence="3" id="KW-1185">Reference proteome</keyword>
<accession>A0ABR7X5D8</accession>
<organism evidence="2 3">
    <name type="scientific">Mucilaginibacter rigui</name>
    <dbReference type="NCBI Taxonomy" id="534635"/>
    <lineage>
        <taxon>Bacteria</taxon>
        <taxon>Pseudomonadati</taxon>
        <taxon>Bacteroidota</taxon>
        <taxon>Sphingobacteriia</taxon>
        <taxon>Sphingobacteriales</taxon>
        <taxon>Sphingobacteriaceae</taxon>
        <taxon>Mucilaginibacter</taxon>
    </lineage>
</organism>
<feature type="region of interest" description="Disordered" evidence="1">
    <location>
        <begin position="23"/>
        <end position="43"/>
    </location>
</feature>
<evidence type="ECO:0000313" key="3">
    <source>
        <dbReference type="Proteomes" id="UP000618754"/>
    </source>
</evidence>